<keyword evidence="5" id="KW-0456">Lyase</keyword>
<protein>
    <recommendedName>
        <fullName evidence="4">GDP-mannose 4,6-dehydratase</fullName>
        <ecNumber evidence="4">4.2.1.47</ecNumber>
    </recommendedName>
</protein>
<comment type="cofactor">
    <cofactor evidence="2">
        <name>NADP(+)</name>
        <dbReference type="ChEBI" id="CHEBI:58349"/>
    </cofactor>
</comment>
<organism evidence="8 9">
    <name type="scientific">Candidatus Wolfebacteria bacterium RIFCSPHIGHO2_01_FULL_48_22</name>
    <dbReference type="NCBI Taxonomy" id="1802555"/>
    <lineage>
        <taxon>Bacteria</taxon>
        <taxon>Candidatus Wolfeibacteriota</taxon>
    </lineage>
</organism>
<evidence type="ECO:0000256" key="2">
    <source>
        <dbReference type="ARBA" id="ARBA00001937"/>
    </source>
</evidence>
<dbReference type="PANTHER" id="PTHR43715:SF1">
    <property type="entry name" value="GDP-MANNOSE 4,6 DEHYDRATASE"/>
    <property type="match status" value="1"/>
</dbReference>
<evidence type="ECO:0000313" key="9">
    <source>
        <dbReference type="Proteomes" id="UP000177029"/>
    </source>
</evidence>
<dbReference type="AlphaFoldDB" id="A0A1F8DR01"/>
<comment type="catalytic activity">
    <reaction evidence="1">
        <text>GDP-alpha-D-mannose = GDP-4-dehydro-alpha-D-rhamnose + H2O</text>
        <dbReference type="Rhea" id="RHEA:23820"/>
        <dbReference type="ChEBI" id="CHEBI:15377"/>
        <dbReference type="ChEBI" id="CHEBI:57527"/>
        <dbReference type="ChEBI" id="CHEBI:57964"/>
        <dbReference type="EC" id="4.2.1.47"/>
    </reaction>
</comment>
<dbReference type="FunFam" id="3.40.50.720:FF:000924">
    <property type="entry name" value="GDP-mannose 4,6 dehydratase"/>
    <property type="match status" value="1"/>
</dbReference>
<evidence type="ECO:0000256" key="4">
    <source>
        <dbReference type="ARBA" id="ARBA00011989"/>
    </source>
</evidence>
<comment type="caution">
    <text evidence="8">The sequence shown here is derived from an EMBL/GenBank/DDBJ whole genome shotgun (WGS) entry which is preliminary data.</text>
</comment>
<accession>A0A1F8DR01</accession>
<dbReference type="EMBL" id="MGIP01000013">
    <property type="protein sequence ID" value="OGM91024.1"/>
    <property type="molecule type" value="Genomic_DNA"/>
</dbReference>
<dbReference type="Gene3D" id="3.40.50.720">
    <property type="entry name" value="NAD(P)-binding Rossmann-like Domain"/>
    <property type="match status" value="1"/>
</dbReference>
<evidence type="ECO:0000259" key="7">
    <source>
        <dbReference type="Pfam" id="PF16363"/>
    </source>
</evidence>
<comment type="function">
    <text evidence="6">Catalyzes the conversion of GDP-D-mannose to GDP-4-dehydro-6-deoxy-D-mannose.</text>
</comment>
<dbReference type="CDD" id="cd05260">
    <property type="entry name" value="GDP_MD_SDR_e"/>
    <property type="match status" value="1"/>
</dbReference>
<evidence type="ECO:0000256" key="3">
    <source>
        <dbReference type="ARBA" id="ARBA00009263"/>
    </source>
</evidence>
<dbReference type="PANTHER" id="PTHR43715">
    <property type="entry name" value="GDP-MANNOSE 4,6-DEHYDRATASE"/>
    <property type="match status" value="1"/>
</dbReference>
<dbReference type="EC" id="4.2.1.47" evidence="4"/>
<evidence type="ECO:0000256" key="5">
    <source>
        <dbReference type="ARBA" id="ARBA00023239"/>
    </source>
</evidence>
<dbReference type="STRING" id="1802555.A2755_03670"/>
<dbReference type="SUPFAM" id="SSF51735">
    <property type="entry name" value="NAD(P)-binding Rossmann-fold domains"/>
    <property type="match status" value="1"/>
</dbReference>
<dbReference type="GO" id="GO:0042351">
    <property type="term" value="P:'de novo' GDP-L-fucose biosynthetic process"/>
    <property type="evidence" value="ECO:0007669"/>
    <property type="project" value="TreeGrafter"/>
</dbReference>
<dbReference type="InterPro" id="IPR006368">
    <property type="entry name" value="GDP_Man_deHydtase"/>
</dbReference>
<gene>
    <name evidence="8" type="ORF">A2755_03670</name>
</gene>
<dbReference type="Pfam" id="PF16363">
    <property type="entry name" value="GDP_Man_Dehyd"/>
    <property type="match status" value="1"/>
</dbReference>
<evidence type="ECO:0000313" key="8">
    <source>
        <dbReference type="EMBL" id="OGM91024.1"/>
    </source>
</evidence>
<dbReference type="InterPro" id="IPR016040">
    <property type="entry name" value="NAD(P)-bd_dom"/>
</dbReference>
<name>A0A1F8DR01_9BACT</name>
<reference evidence="8 9" key="1">
    <citation type="journal article" date="2016" name="Nat. Commun.">
        <title>Thousands of microbial genomes shed light on interconnected biogeochemical processes in an aquifer system.</title>
        <authorList>
            <person name="Anantharaman K."/>
            <person name="Brown C.T."/>
            <person name="Hug L.A."/>
            <person name="Sharon I."/>
            <person name="Castelle C.J."/>
            <person name="Probst A.J."/>
            <person name="Thomas B.C."/>
            <person name="Singh A."/>
            <person name="Wilkins M.J."/>
            <person name="Karaoz U."/>
            <person name="Brodie E.L."/>
            <person name="Williams K.H."/>
            <person name="Hubbard S.S."/>
            <person name="Banfield J.F."/>
        </authorList>
    </citation>
    <scope>NUCLEOTIDE SEQUENCE [LARGE SCALE GENOMIC DNA]</scope>
</reference>
<dbReference type="Gene3D" id="3.90.25.10">
    <property type="entry name" value="UDP-galactose 4-epimerase, domain 1"/>
    <property type="match status" value="1"/>
</dbReference>
<dbReference type="InterPro" id="IPR036291">
    <property type="entry name" value="NAD(P)-bd_dom_sf"/>
</dbReference>
<evidence type="ECO:0000256" key="6">
    <source>
        <dbReference type="ARBA" id="ARBA00059383"/>
    </source>
</evidence>
<dbReference type="GO" id="GO:0008446">
    <property type="term" value="F:GDP-mannose 4,6-dehydratase activity"/>
    <property type="evidence" value="ECO:0007669"/>
    <property type="project" value="UniProtKB-EC"/>
</dbReference>
<feature type="domain" description="NAD(P)-binding" evidence="7">
    <location>
        <begin position="5"/>
        <end position="319"/>
    </location>
</feature>
<sequence>MKRAFITGITGQDGSYLTEFLLGKGYKVIGLDRTDSIHTAGKKIKFYKGDITDSRLLSKIIAKENPDELYNLASIATVAKPWEDPLHILKVTGLAPVALLEILRKESPRTKFFQASSAEMFGDPHICPQNENTPFQPKSPYGLGKLLSHLAVGQYRKEFKLFAVSGIFFNHESPRRSEGFVTSKIARTLVRIKAGTEKELVLGNLNAVRDWGFAGDYVEAMWAMLQDDVPDDYVIASGKTHTVRDFVNAAAKALHFEMAWGGKGENEVGKDSKGTVLVRVSKDFYRPVEKIDRCGDISKIRKALGWKPKTRFGDLVRMMVTVE</sequence>
<comment type="similarity">
    <text evidence="3">Belongs to the NAD(P)-dependent epimerase/dehydratase family. GDP-mannose 4,6-dehydratase subfamily.</text>
</comment>
<dbReference type="Proteomes" id="UP000177029">
    <property type="component" value="Unassembled WGS sequence"/>
</dbReference>
<evidence type="ECO:0000256" key="1">
    <source>
        <dbReference type="ARBA" id="ARBA00000188"/>
    </source>
</evidence>
<proteinExistence type="inferred from homology"/>